<evidence type="ECO:0000259" key="1">
    <source>
        <dbReference type="Pfam" id="PF05050"/>
    </source>
</evidence>
<dbReference type="OrthoDB" id="10006218at2759"/>
<name>A0A1Y1IMH1_KLENI</name>
<dbReference type="Gene3D" id="3.40.50.150">
    <property type="entry name" value="Vaccinia Virus protein VP39"/>
    <property type="match status" value="1"/>
</dbReference>
<dbReference type="EMBL" id="DF237849">
    <property type="protein sequence ID" value="GAQ91994.1"/>
    <property type="molecule type" value="Genomic_DNA"/>
</dbReference>
<dbReference type="AlphaFoldDB" id="A0A1Y1IMH1"/>
<proteinExistence type="predicted"/>
<evidence type="ECO:0000313" key="2">
    <source>
        <dbReference type="EMBL" id="GAQ91994.1"/>
    </source>
</evidence>
<evidence type="ECO:0000313" key="3">
    <source>
        <dbReference type="Proteomes" id="UP000054558"/>
    </source>
</evidence>
<accession>A0A1Y1IMH1</accession>
<reference evidence="2 3" key="1">
    <citation type="journal article" date="2014" name="Nat. Commun.">
        <title>Klebsormidium flaccidum genome reveals primary factors for plant terrestrial adaptation.</title>
        <authorList>
            <person name="Hori K."/>
            <person name="Maruyama F."/>
            <person name="Fujisawa T."/>
            <person name="Togashi T."/>
            <person name="Yamamoto N."/>
            <person name="Seo M."/>
            <person name="Sato S."/>
            <person name="Yamada T."/>
            <person name="Mori H."/>
            <person name="Tajima N."/>
            <person name="Moriyama T."/>
            <person name="Ikeuchi M."/>
            <person name="Watanabe M."/>
            <person name="Wada H."/>
            <person name="Kobayashi K."/>
            <person name="Saito M."/>
            <person name="Masuda T."/>
            <person name="Sasaki-Sekimoto Y."/>
            <person name="Mashiguchi K."/>
            <person name="Awai K."/>
            <person name="Shimojima M."/>
            <person name="Masuda S."/>
            <person name="Iwai M."/>
            <person name="Nobusawa T."/>
            <person name="Narise T."/>
            <person name="Kondo S."/>
            <person name="Saito H."/>
            <person name="Sato R."/>
            <person name="Murakawa M."/>
            <person name="Ihara Y."/>
            <person name="Oshima-Yamada Y."/>
            <person name="Ohtaka K."/>
            <person name="Satoh M."/>
            <person name="Sonobe K."/>
            <person name="Ishii M."/>
            <person name="Ohtani R."/>
            <person name="Kanamori-Sato M."/>
            <person name="Honoki R."/>
            <person name="Miyazaki D."/>
            <person name="Mochizuki H."/>
            <person name="Umetsu J."/>
            <person name="Higashi K."/>
            <person name="Shibata D."/>
            <person name="Kamiya Y."/>
            <person name="Sato N."/>
            <person name="Nakamura Y."/>
            <person name="Tabata S."/>
            <person name="Ida S."/>
            <person name="Kurokawa K."/>
            <person name="Ohta H."/>
        </authorList>
    </citation>
    <scope>NUCLEOTIDE SEQUENCE [LARGE SCALE GENOMIC DNA]</scope>
    <source>
        <strain evidence="2 3">NIES-2285</strain>
    </source>
</reference>
<dbReference type="Proteomes" id="UP000054558">
    <property type="component" value="Unassembled WGS sequence"/>
</dbReference>
<dbReference type="SUPFAM" id="SSF53335">
    <property type="entry name" value="S-adenosyl-L-methionine-dependent methyltransferases"/>
    <property type="match status" value="1"/>
</dbReference>
<sequence length="353" mass="39997">MTVLLSFTALQVIVPTFQDCNAKRQIGIRATDSSGPRCANELSDALAKVADQVDKLEGVVLQFESETQAATKKIGRRSNFEQVINGVAHDVKVLRAERPVSLFLGGRVVMCWVDFFQQYFYLDSRDRGLTPHLCGGTVWEHEITRTVKRIVRSGQRVVDIGACMGWCTAVFAGAVGETGKVLAVEANPRLSDMLARTMQEHPHVRVVNKAVGSQDDTQVFVENKMTYCPGNRVVREANASLEPVEYVKLDTLLLNEGWDRVDVIKIDVDGHEWRVWEGMQETLLENPDLELLLEINFQRDRVNRIDSKLYYEALRSKFENMFIIRREDGLLMQTSPSELLESFGNVNLYLKNK</sequence>
<dbReference type="InterPro" id="IPR006342">
    <property type="entry name" value="FkbM_mtfrase"/>
</dbReference>
<dbReference type="NCBIfam" id="TIGR01444">
    <property type="entry name" value="fkbM_fam"/>
    <property type="match status" value="1"/>
</dbReference>
<dbReference type="Pfam" id="PF05050">
    <property type="entry name" value="Methyltransf_21"/>
    <property type="match status" value="1"/>
</dbReference>
<dbReference type="InterPro" id="IPR052514">
    <property type="entry name" value="SAM-dependent_MTase"/>
</dbReference>
<gene>
    <name evidence="2" type="ORF">KFL_009000010</name>
</gene>
<dbReference type="InterPro" id="IPR029063">
    <property type="entry name" value="SAM-dependent_MTases_sf"/>
</dbReference>
<keyword evidence="3" id="KW-1185">Reference proteome</keyword>
<protein>
    <recommendedName>
        <fullName evidence="1">Methyltransferase FkbM domain-containing protein</fullName>
    </recommendedName>
</protein>
<organism evidence="2 3">
    <name type="scientific">Klebsormidium nitens</name>
    <name type="common">Green alga</name>
    <name type="synonym">Ulothrix nitens</name>
    <dbReference type="NCBI Taxonomy" id="105231"/>
    <lineage>
        <taxon>Eukaryota</taxon>
        <taxon>Viridiplantae</taxon>
        <taxon>Streptophyta</taxon>
        <taxon>Klebsormidiophyceae</taxon>
        <taxon>Klebsormidiales</taxon>
        <taxon>Klebsormidiaceae</taxon>
        <taxon>Klebsormidium</taxon>
    </lineage>
</organism>
<feature type="domain" description="Methyltransferase FkbM" evidence="1">
    <location>
        <begin position="159"/>
        <end position="309"/>
    </location>
</feature>
<dbReference type="PANTHER" id="PTHR34203">
    <property type="entry name" value="METHYLTRANSFERASE, FKBM FAMILY PROTEIN"/>
    <property type="match status" value="1"/>
</dbReference>
<dbReference type="PANTHER" id="PTHR34203:SF15">
    <property type="entry name" value="SLL1173 PROTEIN"/>
    <property type="match status" value="1"/>
</dbReference>